<sequence>MMLVIVFDVISRRFFVIGSIKLQELEWHLHGILFLCCLGFTYLKNAQVRVELLREKLSPRLQAWIEIVGCLLFLIPYCLVLVYFGFDFAHRAFVGNEVSSAAEGLPFRWIIKGFIPLGLSLLALAGIAVILRNMIFLSHGEDGNG</sequence>
<dbReference type="EMBL" id="VFIY01000004">
    <property type="protein sequence ID" value="TPD63249.1"/>
    <property type="molecule type" value="Genomic_DNA"/>
</dbReference>
<feature type="domain" description="Tripartite ATP-independent periplasmic transporters DctQ component" evidence="10">
    <location>
        <begin position="1"/>
        <end position="133"/>
    </location>
</feature>
<proteinExistence type="inferred from homology"/>
<evidence type="ECO:0000313" key="12">
    <source>
        <dbReference type="Proteomes" id="UP000319148"/>
    </source>
</evidence>
<name>A0A501PRT7_9PROT</name>
<evidence type="ECO:0000256" key="1">
    <source>
        <dbReference type="ARBA" id="ARBA00004429"/>
    </source>
</evidence>
<gene>
    <name evidence="11" type="ORF">FIV46_01625</name>
</gene>
<comment type="subcellular location">
    <subcellularLocation>
        <location evidence="1 9">Cell inner membrane</location>
        <topology evidence="1 9">Multi-pass membrane protein</topology>
    </subcellularLocation>
</comment>
<evidence type="ECO:0000256" key="8">
    <source>
        <dbReference type="ARBA" id="ARBA00038436"/>
    </source>
</evidence>
<comment type="similarity">
    <text evidence="8 9">Belongs to the TRAP transporter small permease family.</text>
</comment>
<evidence type="ECO:0000313" key="11">
    <source>
        <dbReference type="EMBL" id="TPD63249.1"/>
    </source>
</evidence>
<dbReference type="PANTHER" id="PTHR35011">
    <property type="entry name" value="2,3-DIKETO-L-GULONATE TRAP TRANSPORTER SMALL PERMEASE PROTEIN YIAM"/>
    <property type="match status" value="1"/>
</dbReference>
<dbReference type="PANTHER" id="PTHR35011:SF4">
    <property type="entry name" value="SLL1102 PROTEIN"/>
    <property type="match status" value="1"/>
</dbReference>
<keyword evidence="2 9" id="KW-0813">Transport</keyword>
<feature type="transmembrane region" description="Helical" evidence="9">
    <location>
        <begin position="64"/>
        <end position="86"/>
    </location>
</feature>
<evidence type="ECO:0000256" key="6">
    <source>
        <dbReference type="ARBA" id="ARBA00022989"/>
    </source>
</evidence>
<evidence type="ECO:0000256" key="7">
    <source>
        <dbReference type="ARBA" id="ARBA00023136"/>
    </source>
</evidence>
<comment type="function">
    <text evidence="9">Part of the tripartite ATP-independent periplasmic (TRAP) transport system.</text>
</comment>
<dbReference type="Pfam" id="PF04290">
    <property type="entry name" value="DctQ"/>
    <property type="match status" value="1"/>
</dbReference>
<dbReference type="InterPro" id="IPR007387">
    <property type="entry name" value="TRAP_DctQ"/>
</dbReference>
<evidence type="ECO:0000256" key="4">
    <source>
        <dbReference type="ARBA" id="ARBA00022519"/>
    </source>
</evidence>
<dbReference type="InterPro" id="IPR055348">
    <property type="entry name" value="DctQ"/>
</dbReference>
<feature type="transmembrane region" description="Helical" evidence="9">
    <location>
        <begin position="106"/>
        <end position="131"/>
    </location>
</feature>
<feature type="transmembrane region" description="Helical" evidence="9">
    <location>
        <begin position="27"/>
        <end position="43"/>
    </location>
</feature>
<protein>
    <recommendedName>
        <fullName evidence="9">TRAP transporter small permease protein</fullName>
    </recommendedName>
</protein>
<keyword evidence="5 9" id="KW-0812">Transmembrane</keyword>
<comment type="caution">
    <text evidence="9">Lacks conserved residue(s) required for the propagation of feature annotation.</text>
</comment>
<keyword evidence="7 9" id="KW-0472">Membrane</keyword>
<dbReference type="AlphaFoldDB" id="A0A501PRT7"/>
<dbReference type="Proteomes" id="UP000319148">
    <property type="component" value="Unassembled WGS sequence"/>
</dbReference>
<evidence type="ECO:0000259" key="10">
    <source>
        <dbReference type="Pfam" id="PF04290"/>
    </source>
</evidence>
<dbReference type="GO" id="GO:0022857">
    <property type="term" value="F:transmembrane transporter activity"/>
    <property type="evidence" value="ECO:0007669"/>
    <property type="project" value="UniProtKB-UniRule"/>
</dbReference>
<keyword evidence="3" id="KW-1003">Cell membrane</keyword>
<evidence type="ECO:0000256" key="5">
    <source>
        <dbReference type="ARBA" id="ARBA00022692"/>
    </source>
</evidence>
<keyword evidence="6 9" id="KW-1133">Transmembrane helix</keyword>
<keyword evidence="4 9" id="KW-0997">Cell inner membrane</keyword>
<comment type="subunit">
    <text evidence="9">The complex comprises the extracytoplasmic solute receptor protein and the two transmembrane proteins.</text>
</comment>
<evidence type="ECO:0000256" key="9">
    <source>
        <dbReference type="RuleBase" id="RU369079"/>
    </source>
</evidence>
<organism evidence="11 12">
    <name type="scientific">Emcibacter nanhaiensis</name>
    <dbReference type="NCBI Taxonomy" id="1505037"/>
    <lineage>
        <taxon>Bacteria</taxon>
        <taxon>Pseudomonadati</taxon>
        <taxon>Pseudomonadota</taxon>
        <taxon>Alphaproteobacteria</taxon>
        <taxon>Emcibacterales</taxon>
        <taxon>Emcibacteraceae</taxon>
        <taxon>Emcibacter</taxon>
    </lineage>
</organism>
<accession>A0A501PRT7</accession>
<dbReference type="OrthoDB" id="9794346at2"/>
<dbReference type="GO" id="GO:0005886">
    <property type="term" value="C:plasma membrane"/>
    <property type="evidence" value="ECO:0007669"/>
    <property type="project" value="UniProtKB-SubCell"/>
</dbReference>
<evidence type="ECO:0000256" key="2">
    <source>
        <dbReference type="ARBA" id="ARBA00022448"/>
    </source>
</evidence>
<keyword evidence="12" id="KW-1185">Reference proteome</keyword>
<reference evidence="12" key="1">
    <citation type="submission" date="2019-06" db="EMBL/GenBank/DDBJ databases">
        <title>The complete genome of Emcibacter congregatus ZYLT.</title>
        <authorList>
            <person name="Zhao Z."/>
        </authorList>
    </citation>
    <scope>NUCLEOTIDE SEQUENCE [LARGE SCALE GENOMIC DNA]</scope>
    <source>
        <strain evidence="12">MCCC 1A06723</strain>
    </source>
</reference>
<evidence type="ECO:0000256" key="3">
    <source>
        <dbReference type="ARBA" id="ARBA00022475"/>
    </source>
</evidence>
<comment type="caution">
    <text evidence="11">The sequence shown here is derived from an EMBL/GenBank/DDBJ whole genome shotgun (WGS) entry which is preliminary data.</text>
</comment>